<dbReference type="Gene3D" id="3.40.1620.60">
    <property type="match status" value="1"/>
</dbReference>
<proteinExistence type="predicted"/>
<dbReference type="EMBL" id="GEDV01003280">
    <property type="protein sequence ID" value="JAP85277.1"/>
    <property type="molecule type" value="Transcribed_RNA"/>
</dbReference>
<evidence type="ECO:0000256" key="3">
    <source>
        <dbReference type="ARBA" id="ARBA00022833"/>
    </source>
</evidence>
<dbReference type="PANTHER" id="PTHR11905">
    <property type="entry name" value="ADAM A DISINTEGRIN AND METALLOPROTEASE DOMAIN"/>
    <property type="match status" value="1"/>
</dbReference>
<dbReference type="Gene3D" id="3.40.390.10">
    <property type="entry name" value="Collagenase (Catalytic Domain)"/>
    <property type="match status" value="1"/>
</dbReference>
<evidence type="ECO:0000313" key="7">
    <source>
        <dbReference type="EMBL" id="JAP85277.1"/>
    </source>
</evidence>
<evidence type="ECO:0000256" key="4">
    <source>
        <dbReference type="ARBA" id="ARBA00023049"/>
    </source>
</evidence>
<keyword evidence="4" id="KW-0482">Metalloprotease</keyword>
<organism evidence="7">
    <name type="scientific">Rhipicephalus appendiculatus</name>
    <name type="common">Brown ear tick</name>
    <dbReference type="NCBI Taxonomy" id="34631"/>
    <lineage>
        <taxon>Eukaryota</taxon>
        <taxon>Metazoa</taxon>
        <taxon>Ecdysozoa</taxon>
        <taxon>Arthropoda</taxon>
        <taxon>Chelicerata</taxon>
        <taxon>Arachnida</taxon>
        <taxon>Acari</taxon>
        <taxon>Parasitiformes</taxon>
        <taxon>Ixodida</taxon>
        <taxon>Ixodoidea</taxon>
        <taxon>Ixodidae</taxon>
        <taxon>Rhipicephalinae</taxon>
        <taxon>Rhipicephalus</taxon>
        <taxon>Rhipicephalus</taxon>
    </lineage>
</organism>
<feature type="domain" description="Peptidase M12B" evidence="6">
    <location>
        <begin position="213"/>
        <end position="426"/>
    </location>
</feature>
<name>A0A131Z1X9_RHIAP</name>
<keyword evidence="5" id="KW-0479">Metal-binding</keyword>
<protein>
    <submittedName>
        <fullName evidence="7">Reprolysin</fullName>
    </submittedName>
</protein>
<evidence type="ECO:0000259" key="6">
    <source>
        <dbReference type="PROSITE" id="PS50215"/>
    </source>
</evidence>
<sequence length="522" mass="60666">MCQRCRKYACIHRLLAYCSPPSFCYCVGVVQAFIEVMLLRLFSTCLLFCSASTLQDGEIVYPTLVTPRSNKGRKVLLISQDITLYLEKSQVFSNDFIFITESTDEKIHYRMKREYYEKNLYHDEQSMASVIVDEDNGVQVEGILSDTMRIRPMTQMERSEDGRIPHIIYEVKLPLWTKEDPRRYRKIHQQPFIPVEERQEKPQKGRRKRRRKIQPEIHVIVDCAFAYEFRFSEFAVTLYVAVYFNAVNLRFGTIRRPRIRLRVVGITMWNTKPPYLVPGREEDQVLDVETLKAFNNHYKGTIQFDNSDLMFLLTGLDMVFIEKNVTRTWVGGYANIGAICQENKVAMAEDRPRAFINVQTVAHEIGHSLGCAHDGEAAIQQLPNHTSSESCPASDGYIMSYSWKGDNKYRFSNCCQQNIRNLVNQQPRWHCLIEVKIKKTISNNKDLPGMRTTQEHFCQKTYLFDYDASYDKAYGVQDCRVRCQNKTERFTVSAVDGTPCEENTGPEKKHCILGKCIKINKQ</sequence>
<evidence type="ECO:0000256" key="2">
    <source>
        <dbReference type="ARBA" id="ARBA00022801"/>
    </source>
</evidence>
<feature type="binding site" evidence="5">
    <location>
        <position position="363"/>
    </location>
    <ligand>
        <name>Zn(2+)</name>
        <dbReference type="ChEBI" id="CHEBI:29105"/>
        <note>catalytic</note>
    </ligand>
</feature>
<dbReference type="InterPro" id="IPR001590">
    <property type="entry name" value="Peptidase_M12B"/>
</dbReference>
<comment type="caution">
    <text evidence="5">Lacks conserved residue(s) required for the propagation of feature annotation.</text>
</comment>
<feature type="active site" evidence="5">
    <location>
        <position position="364"/>
    </location>
</feature>
<evidence type="ECO:0000256" key="1">
    <source>
        <dbReference type="ARBA" id="ARBA00022670"/>
    </source>
</evidence>
<dbReference type="GO" id="GO:0004222">
    <property type="term" value="F:metalloendopeptidase activity"/>
    <property type="evidence" value="ECO:0007669"/>
    <property type="project" value="InterPro"/>
</dbReference>
<dbReference type="SUPFAM" id="SSF55486">
    <property type="entry name" value="Metalloproteases ('zincins'), catalytic domain"/>
    <property type="match status" value="1"/>
</dbReference>
<reference evidence="7" key="1">
    <citation type="journal article" date="2016" name="Ticks Tick Borne Dis.">
        <title>De novo assembly and annotation of the salivary gland transcriptome of Rhipicephalus appendiculatus male and female ticks during blood feeding.</title>
        <authorList>
            <person name="de Castro M.H."/>
            <person name="de Klerk D."/>
            <person name="Pienaar R."/>
            <person name="Latif A.A."/>
            <person name="Rees D.J."/>
            <person name="Mans B.J."/>
        </authorList>
    </citation>
    <scope>NUCLEOTIDE SEQUENCE</scope>
    <source>
        <tissue evidence="7">Salivary glands</tissue>
    </source>
</reference>
<dbReference type="Pfam" id="PF13688">
    <property type="entry name" value="Reprolysin_5"/>
    <property type="match status" value="1"/>
</dbReference>
<feature type="binding site" evidence="5">
    <location>
        <position position="367"/>
    </location>
    <ligand>
        <name>Zn(2+)</name>
        <dbReference type="ChEBI" id="CHEBI:29105"/>
        <note>catalytic</note>
    </ligand>
</feature>
<feature type="binding site" evidence="5">
    <location>
        <position position="373"/>
    </location>
    <ligand>
        <name>Zn(2+)</name>
        <dbReference type="ChEBI" id="CHEBI:29105"/>
        <note>catalytic</note>
    </ligand>
</feature>
<dbReference type="GO" id="GO:0006509">
    <property type="term" value="P:membrane protein ectodomain proteolysis"/>
    <property type="evidence" value="ECO:0007669"/>
    <property type="project" value="TreeGrafter"/>
</dbReference>
<keyword evidence="2" id="KW-0378">Hydrolase</keyword>
<dbReference type="GO" id="GO:0046872">
    <property type="term" value="F:metal ion binding"/>
    <property type="evidence" value="ECO:0007669"/>
    <property type="project" value="UniProtKB-KW"/>
</dbReference>
<keyword evidence="1" id="KW-0645">Protease</keyword>
<keyword evidence="3 5" id="KW-0862">Zinc</keyword>
<dbReference type="PANTHER" id="PTHR11905:SF159">
    <property type="entry name" value="ADAM METALLOPROTEASE"/>
    <property type="match status" value="1"/>
</dbReference>
<dbReference type="AlphaFoldDB" id="A0A131Z1X9"/>
<evidence type="ECO:0000256" key="5">
    <source>
        <dbReference type="PROSITE-ProRule" id="PRU00276"/>
    </source>
</evidence>
<dbReference type="PROSITE" id="PS50215">
    <property type="entry name" value="ADAM_MEPRO"/>
    <property type="match status" value="1"/>
</dbReference>
<accession>A0A131Z1X9</accession>
<dbReference type="InterPro" id="IPR024079">
    <property type="entry name" value="MetalloPept_cat_dom_sf"/>
</dbReference>